<feature type="transmembrane region" description="Helical" evidence="2">
    <location>
        <begin position="53"/>
        <end position="75"/>
    </location>
</feature>
<evidence type="ECO:0000313" key="4">
    <source>
        <dbReference type="Proteomes" id="UP001500236"/>
    </source>
</evidence>
<dbReference type="RefSeq" id="WP_344683754.1">
    <property type="nucleotide sequence ID" value="NZ_BAAAVT010000010.1"/>
</dbReference>
<keyword evidence="2" id="KW-1133">Transmembrane helix</keyword>
<feature type="region of interest" description="Disordered" evidence="1">
    <location>
        <begin position="158"/>
        <end position="200"/>
    </location>
</feature>
<keyword evidence="2" id="KW-0812">Transmembrane</keyword>
<sequence>MSSQPPLESGSTGRRADDALRSFGRRSSGITFAVMITVLLVALVFAANQNDVIGWIIVAISAGWLILAAILVTSVRRGAQKMSQTLDSARADAAARHSQDAGGTAVVDEDAHTRNMKLDHSFKIVHVQRRVIGQELAKGEEADLEMVERALDTIEMTATNGRDMLAEHVGRGGEEQRRGREQRDDRPRDDDRPISGEVVD</sequence>
<dbReference type="EMBL" id="BAAAVT010000010">
    <property type="protein sequence ID" value="GAA3065943.1"/>
    <property type="molecule type" value="Genomic_DNA"/>
</dbReference>
<reference evidence="4" key="1">
    <citation type="journal article" date="2019" name="Int. J. Syst. Evol. Microbiol.">
        <title>The Global Catalogue of Microorganisms (GCM) 10K type strain sequencing project: providing services to taxonomists for standard genome sequencing and annotation.</title>
        <authorList>
            <consortium name="The Broad Institute Genomics Platform"/>
            <consortium name="The Broad Institute Genome Sequencing Center for Infectious Disease"/>
            <person name="Wu L."/>
            <person name="Ma J."/>
        </authorList>
    </citation>
    <scope>NUCLEOTIDE SEQUENCE [LARGE SCALE GENOMIC DNA]</scope>
    <source>
        <strain evidence="4">JCM 14309</strain>
    </source>
</reference>
<proteinExistence type="predicted"/>
<name>A0ABP6LXQ1_9MICC</name>
<comment type="caution">
    <text evidence="3">The sequence shown here is derived from an EMBL/GenBank/DDBJ whole genome shotgun (WGS) entry which is preliminary data.</text>
</comment>
<dbReference type="Proteomes" id="UP001500236">
    <property type="component" value="Unassembled WGS sequence"/>
</dbReference>
<accession>A0ABP6LXQ1</accession>
<keyword evidence="2" id="KW-0472">Membrane</keyword>
<organism evidence="3 4">
    <name type="scientific">Nesterenkonia aethiopica</name>
    <dbReference type="NCBI Taxonomy" id="269144"/>
    <lineage>
        <taxon>Bacteria</taxon>
        <taxon>Bacillati</taxon>
        <taxon>Actinomycetota</taxon>
        <taxon>Actinomycetes</taxon>
        <taxon>Micrococcales</taxon>
        <taxon>Micrococcaceae</taxon>
        <taxon>Nesterenkonia</taxon>
    </lineage>
</organism>
<evidence type="ECO:0000256" key="1">
    <source>
        <dbReference type="SAM" id="MobiDB-lite"/>
    </source>
</evidence>
<keyword evidence="4" id="KW-1185">Reference proteome</keyword>
<gene>
    <name evidence="3" type="ORF">GCM10010529_18590</name>
</gene>
<protein>
    <submittedName>
        <fullName evidence="3">Uncharacterized protein</fullName>
    </submittedName>
</protein>
<evidence type="ECO:0000313" key="3">
    <source>
        <dbReference type="EMBL" id="GAA3065943.1"/>
    </source>
</evidence>
<feature type="transmembrane region" description="Helical" evidence="2">
    <location>
        <begin position="29"/>
        <end position="47"/>
    </location>
</feature>
<feature type="compositionally biased region" description="Basic and acidic residues" evidence="1">
    <location>
        <begin position="164"/>
        <end position="194"/>
    </location>
</feature>
<evidence type="ECO:0000256" key="2">
    <source>
        <dbReference type="SAM" id="Phobius"/>
    </source>
</evidence>